<organism evidence="2 3">
    <name type="scientific">Burkholderia vietnamiensis (strain G4 / LMG 22486)</name>
    <name type="common">Burkholderia cepacia (strain R1808)</name>
    <dbReference type="NCBI Taxonomy" id="269482"/>
    <lineage>
        <taxon>Bacteria</taxon>
        <taxon>Pseudomonadati</taxon>
        <taxon>Pseudomonadota</taxon>
        <taxon>Betaproteobacteria</taxon>
        <taxon>Burkholderiales</taxon>
        <taxon>Burkholderiaceae</taxon>
        <taxon>Burkholderia</taxon>
        <taxon>Burkholderia cepacia complex</taxon>
    </lineage>
</organism>
<dbReference type="InterPro" id="IPR002110">
    <property type="entry name" value="Ankyrin_rpt"/>
</dbReference>
<evidence type="ECO:0000313" key="3">
    <source>
        <dbReference type="Proteomes" id="UP000002287"/>
    </source>
</evidence>
<dbReference type="HOGENOM" id="CLU_899188_0_0_4"/>
<gene>
    <name evidence="2" type="ordered locus">Bcep1808_2080</name>
</gene>
<protein>
    <submittedName>
        <fullName evidence="2">Ankyrin</fullName>
    </submittedName>
</protein>
<sequence length="309" mass="32417">MSNPQKPARIRTLDALGQLGGDRPATVDLAEAVWAIERADTLSLCVVLSRDGTVAALAADPKSARILLCIAARQESSDPLRALLHFIPAELVDHSGALATAADAGRLENLRLLLPSCDPDRQLEEGGRTALMCAVDRGNDSCVRALLPVSTLSVRADDGRDALMLAIDAGELKCAQLLAQRSDFSARDRSGRSALDHAIGRARHYNLSRSDLAALVDLIAGDGASSAHDRDRAVASFGVERLPKVLARSEKAAIAEALSTPTPQRGADLGEGHGASADNDSGDSASDGPDDAPDDSLFTPRAARLGRRL</sequence>
<evidence type="ECO:0000256" key="1">
    <source>
        <dbReference type="SAM" id="MobiDB-lite"/>
    </source>
</evidence>
<dbReference type="SUPFAM" id="SSF48403">
    <property type="entry name" value="Ankyrin repeat"/>
    <property type="match status" value="1"/>
</dbReference>
<feature type="region of interest" description="Disordered" evidence="1">
    <location>
        <begin position="256"/>
        <end position="309"/>
    </location>
</feature>
<proteinExistence type="predicted"/>
<dbReference type="PANTHER" id="PTHR24184:SF11">
    <property type="entry name" value="ANKYRIN REPEAT AND SOCS BOX CONTAINING 3"/>
    <property type="match status" value="1"/>
</dbReference>
<dbReference type="Gene3D" id="1.25.40.20">
    <property type="entry name" value="Ankyrin repeat-containing domain"/>
    <property type="match status" value="1"/>
</dbReference>
<dbReference type="KEGG" id="bvi:Bcep1808_2080"/>
<name>A4JFM9_BURVG</name>
<dbReference type="InterPro" id="IPR036770">
    <property type="entry name" value="Ankyrin_rpt-contain_sf"/>
</dbReference>
<dbReference type="SMART" id="SM00248">
    <property type="entry name" value="ANK"/>
    <property type="match status" value="3"/>
</dbReference>
<accession>A4JFM9</accession>
<reference evidence="3" key="1">
    <citation type="submission" date="2007-03" db="EMBL/GenBank/DDBJ databases">
        <title>Complete sequence of chromosome 1 of Burkholderia vietnamiensis G4.</title>
        <authorList>
            <consortium name="US DOE Joint Genome Institute"/>
            <person name="Copeland A."/>
            <person name="Lucas S."/>
            <person name="Lapidus A."/>
            <person name="Barry K."/>
            <person name="Detter J.C."/>
            <person name="Glavina del Rio T."/>
            <person name="Hammon N."/>
            <person name="Israni S."/>
            <person name="Dalin E."/>
            <person name="Tice H."/>
            <person name="Pitluck S."/>
            <person name="Chain P."/>
            <person name="Malfatti S."/>
            <person name="Shin M."/>
            <person name="Vergez L."/>
            <person name="Schmutz J."/>
            <person name="Larimer F."/>
            <person name="Land M."/>
            <person name="Hauser L."/>
            <person name="Kyrpides N."/>
            <person name="Tiedje J."/>
            <person name="Richardson P."/>
        </authorList>
    </citation>
    <scope>NUCLEOTIDE SEQUENCE [LARGE SCALE GENOMIC DNA]</scope>
    <source>
        <strain evidence="3">G4 / LMG 22486</strain>
    </source>
</reference>
<dbReference type="EMBL" id="CP000614">
    <property type="protein sequence ID" value="ABO55082.1"/>
    <property type="molecule type" value="Genomic_DNA"/>
</dbReference>
<dbReference type="Proteomes" id="UP000002287">
    <property type="component" value="Chromosome 1"/>
</dbReference>
<dbReference type="Pfam" id="PF12796">
    <property type="entry name" value="Ank_2"/>
    <property type="match status" value="1"/>
</dbReference>
<evidence type="ECO:0000313" key="2">
    <source>
        <dbReference type="EMBL" id="ABO55082.1"/>
    </source>
</evidence>
<dbReference type="PANTHER" id="PTHR24184">
    <property type="entry name" value="SI:CH211-189E2.2"/>
    <property type="match status" value="1"/>
</dbReference>
<dbReference type="AlphaFoldDB" id="A4JFM9"/>
<feature type="compositionally biased region" description="Low complexity" evidence="1">
    <location>
        <begin position="274"/>
        <end position="287"/>
    </location>
</feature>